<dbReference type="Pfam" id="PF04542">
    <property type="entry name" value="Sigma70_r2"/>
    <property type="match status" value="1"/>
</dbReference>
<keyword evidence="4" id="KW-0804">Transcription</keyword>
<keyword evidence="8" id="KW-1185">Reference proteome</keyword>
<keyword evidence="3" id="KW-0731">Sigma factor</keyword>
<dbReference type="GO" id="GO:0016987">
    <property type="term" value="F:sigma factor activity"/>
    <property type="evidence" value="ECO:0007669"/>
    <property type="project" value="UniProtKB-KW"/>
</dbReference>
<name>A0A5Q0QEK7_9SPHI</name>
<dbReference type="Gene3D" id="1.10.10.10">
    <property type="entry name" value="Winged helix-like DNA-binding domain superfamily/Winged helix DNA-binding domain"/>
    <property type="match status" value="1"/>
</dbReference>
<dbReference type="PANTHER" id="PTHR43133">
    <property type="entry name" value="RNA POLYMERASE ECF-TYPE SIGMA FACTO"/>
    <property type="match status" value="1"/>
</dbReference>
<evidence type="ECO:0000256" key="2">
    <source>
        <dbReference type="ARBA" id="ARBA00023015"/>
    </source>
</evidence>
<dbReference type="NCBIfam" id="TIGR02985">
    <property type="entry name" value="Sig70_bacteroi1"/>
    <property type="match status" value="1"/>
</dbReference>
<dbReference type="InterPro" id="IPR036388">
    <property type="entry name" value="WH-like_DNA-bd_sf"/>
</dbReference>
<proteinExistence type="inferred from homology"/>
<sequence length="189" mass="22483">MVNLIDKLRSKDELIFRDFFYQHKDALYKYAALHLRDSDLAADIVQDVFTKFWNRIEFLDVNQNVNAYLFTIARHAVFEELRKKIQFKNYSDYTAYSIQFGTNNCEEKLHLKELESLYHEAISKLPEQRQKIFRFSKLQHMSNDEIADMLQISKNTVRDQLVKGNRFVKSYILERSTLLGLAILFNIIS</sequence>
<gene>
    <name evidence="7" type="ORF">GFH32_17335</name>
</gene>
<evidence type="ECO:0000259" key="6">
    <source>
        <dbReference type="Pfam" id="PF08281"/>
    </source>
</evidence>
<dbReference type="PANTHER" id="PTHR43133:SF46">
    <property type="entry name" value="RNA POLYMERASE SIGMA-70 FACTOR ECF SUBFAMILY"/>
    <property type="match status" value="1"/>
</dbReference>
<dbReference type="InterPro" id="IPR014327">
    <property type="entry name" value="RNA_pol_sigma70_bacteroid"/>
</dbReference>
<protein>
    <submittedName>
        <fullName evidence="7">RNA polymerase sigma-70 factor</fullName>
    </submittedName>
</protein>
<dbReference type="InterPro" id="IPR039425">
    <property type="entry name" value="RNA_pol_sigma-70-like"/>
</dbReference>
<keyword evidence="2" id="KW-0805">Transcription regulation</keyword>
<dbReference type="SUPFAM" id="SSF88946">
    <property type="entry name" value="Sigma2 domain of RNA polymerase sigma factors"/>
    <property type="match status" value="1"/>
</dbReference>
<dbReference type="RefSeq" id="WP_153512811.1">
    <property type="nucleotide sequence ID" value="NZ_CP045652.1"/>
</dbReference>
<evidence type="ECO:0000256" key="1">
    <source>
        <dbReference type="ARBA" id="ARBA00010641"/>
    </source>
</evidence>
<evidence type="ECO:0000313" key="7">
    <source>
        <dbReference type="EMBL" id="QGA27983.1"/>
    </source>
</evidence>
<accession>A0A5Q0QEK7</accession>
<evidence type="ECO:0000256" key="4">
    <source>
        <dbReference type="ARBA" id="ARBA00023163"/>
    </source>
</evidence>
<dbReference type="NCBIfam" id="TIGR02937">
    <property type="entry name" value="sigma70-ECF"/>
    <property type="match status" value="1"/>
</dbReference>
<reference evidence="7 8" key="1">
    <citation type="submission" date="2019-10" db="EMBL/GenBank/DDBJ databases">
        <authorList>
            <person name="Dong K."/>
        </authorList>
    </citation>
    <scope>NUCLEOTIDE SEQUENCE [LARGE SCALE GENOMIC DNA]</scope>
    <source>
        <strain evidence="8">dk4302</strain>
    </source>
</reference>
<dbReference type="Gene3D" id="1.10.1740.10">
    <property type="match status" value="1"/>
</dbReference>
<feature type="domain" description="RNA polymerase sigma-70 region 2" evidence="5">
    <location>
        <begin position="22"/>
        <end position="84"/>
    </location>
</feature>
<dbReference type="InterPro" id="IPR013249">
    <property type="entry name" value="RNA_pol_sigma70_r4_t2"/>
</dbReference>
<dbReference type="GO" id="GO:0003677">
    <property type="term" value="F:DNA binding"/>
    <property type="evidence" value="ECO:0007669"/>
    <property type="project" value="InterPro"/>
</dbReference>
<dbReference type="SUPFAM" id="SSF88659">
    <property type="entry name" value="Sigma3 and sigma4 domains of RNA polymerase sigma factors"/>
    <property type="match status" value="1"/>
</dbReference>
<evidence type="ECO:0000259" key="5">
    <source>
        <dbReference type="Pfam" id="PF04542"/>
    </source>
</evidence>
<evidence type="ECO:0000313" key="8">
    <source>
        <dbReference type="Proteomes" id="UP000326921"/>
    </source>
</evidence>
<dbReference type="AlphaFoldDB" id="A0A5Q0QEK7"/>
<dbReference type="Pfam" id="PF08281">
    <property type="entry name" value="Sigma70_r4_2"/>
    <property type="match status" value="1"/>
</dbReference>
<evidence type="ECO:0000256" key="3">
    <source>
        <dbReference type="ARBA" id="ARBA00023082"/>
    </source>
</evidence>
<dbReference type="EMBL" id="CP045652">
    <property type="protein sequence ID" value="QGA27983.1"/>
    <property type="molecule type" value="Genomic_DNA"/>
</dbReference>
<dbReference type="InterPro" id="IPR007627">
    <property type="entry name" value="RNA_pol_sigma70_r2"/>
</dbReference>
<dbReference type="InterPro" id="IPR013325">
    <property type="entry name" value="RNA_pol_sigma_r2"/>
</dbReference>
<dbReference type="InterPro" id="IPR014284">
    <property type="entry name" value="RNA_pol_sigma-70_dom"/>
</dbReference>
<dbReference type="InterPro" id="IPR013324">
    <property type="entry name" value="RNA_pol_sigma_r3/r4-like"/>
</dbReference>
<dbReference type="GO" id="GO:0006352">
    <property type="term" value="P:DNA-templated transcription initiation"/>
    <property type="evidence" value="ECO:0007669"/>
    <property type="project" value="InterPro"/>
</dbReference>
<comment type="similarity">
    <text evidence="1">Belongs to the sigma-70 factor family. ECF subfamily.</text>
</comment>
<dbReference type="Proteomes" id="UP000326921">
    <property type="component" value="Chromosome"/>
</dbReference>
<organism evidence="7 8">
    <name type="scientific">Sphingobacterium zhuxiongii</name>
    <dbReference type="NCBI Taxonomy" id="2662364"/>
    <lineage>
        <taxon>Bacteria</taxon>
        <taxon>Pseudomonadati</taxon>
        <taxon>Bacteroidota</taxon>
        <taxon>Sphingobacteriia</taxon>
        <taxon>Sphingobacteriales</taxon>
        <taxon>Sphingobacteriaceae</taxon>
        <taxon>Sphingobacterium</taxon>
    </lineage>
</organism>
<feature type="domain" description="RNA polymerase sigma factor 70 region 4 type 2" evidence="6">
    <location>
        <begin position="118"/>
        <end position="162"/>
    </location>
</feature>
<dbReference type="KEGG" id="sphe:GFH32_17335"/>